<feature type="domain" description="DUF7042" evidence="1">
    <location>
        <begin position="159"/>
        <end position="264"/>
    </location>
</feature>
<dbReference type="Proteomes" id="UP000683360">
    <property type="component" value="Unassembled WGS sequence"/>
</dbReference>
<dbReference type="OrthoDB" id="6136174at2759"/>
<evidence type="ECO:0000313" key="3">
    <source>
        <dbReference type="Proteomes" id="UP000683360"/>
    </source>
</evidence>
<sequence>MCIITDATCDLPFYYDDEYEIAGRDLLHMNSSMIVDYPLSIPGTSRRNFGCIEKQGDIYLLKGTEEVNIFGQLTTLYMCLEIRQVNNATYYYYYKTGYHQFLQDYLFGSKIGEPSFVEVCSETTDEKAFIMISKKDSYDEGLLNTTCPQDILAVFDNVNITSSSGTKTTGCPGTTVDACTDRTTVAFTYNSTCAVAKMTSAGGMYSCLFSKTLGSDTYLGVWNQDTTVDGSNTFRFSCFVYSIIGDVLYATETPTACTSTTTSTNLGSATEGVTIVAWNIISSRHLSNSSESDLPDVFKPKQSVQDLTMISAIFKERKIPVIMLTPKVGPMYSDTLDDYLRSGRSYSQTSLFRLDSGVFDEDLDME</sequence>
<accession>A0A8S3SQJ2</accession>
<evidence type="ECO:0000259" key="1">
    <source>
        <dbReference type="Pfam" id="PF23069"/>
    </source>
</evidence>
<dbReference type="AlphaFoldDB" id="A0A8S3SQJ2"/>
<keyword evidence="3" id="KW-1185">Reference proteome</keyword>
<dbReference type="Pfam" id="PF23069">
    <property type="entry name" value="DUF7042"/>
    <property type="match status" value="1"/>
</dbReference>
<reference evidence="2" key="1">
    <citation type="submission" date="2021-03" db="EMBL/GenBank/DDBJ databases">
        <authorList>
            <person name="Bekaert M."/>
        </authorList>
    </citation>
    <scope>NUCLEOTIDE SEQUENCE</scope>
</reference>
<gene>
    <name evidence="2" type="ORF">MEDL_36521</name>
</gene>
<dbReference type="InterPro" id="IPR055470">
    <property type="entry name" value="DUF7042"/>
</dbReference>
<name>A0A8S3SQJ2_MYTED</name>
<dbReference type="EMBL" id="CAJPWZ010001777">
    <property type="protein sequence ID" value="CAG2223198.1"/>
    <property type="molecule type" value="Genomic_DNA"/>
</dbReference>
<proteinExistence type="predicted"/>
<evidence type="ECO:0000313" key="2">
    <source>
        <dbReference type="EMBL" id="CAG2223198.1"/>
    </source>
</evidence>
<comment type="caution">
    <text evidence="2">The sequence shown here is derived from an EMBL/GenBank/DDBJ whole genome shotgun (WGS) entry which is preliminary data.</text>
</comment>
<protein>
    <recommendedName>
        <fullName evidence="1">DUF7042 domain-containing protein</fullName>
    </recommendedName>
</protein>
<organism evidence="2 3">
    <name type="scientific">Mytilus edulis</name>
    <name type="common">Blue mussel</name>
    <dbReference type="NCBI Taxonomy" id="6550"/>
    <lineage>
        <taxon>Eukaryota</taxon>
        <taxon>Metazoa</taxon>
        <taxon>Spiralia</taxon>
        <taxon>Lophotrochozoa</taxon>
        <taxon>Mollusca</taxon>
        <taxon>Bivalvia</taxon>
        <taxon>Autobranchia</taxon>
        <taxon>Pteriomorphia</taxon>
        <taxon>Mytilida</taxon>
        <taxon>Mytiloidea</taxon>
        <taxon>Mytilidae</taxon>
        <taxon>Mytilinae</taxon>
        <taxon>Mytilus</taxon>
    </lineage>
</organism>